<evidence type="ECO:0000256" key="1">
    <source>
        <dbReference type="ARBA" id="ARBA00004479"/>
    </source>
</evidence>
<evidence type="ECO:0000256" key="5">
    <source>
        <dbReference type="ARBA" id="ARBA00022989"/>
    </source>
</evidence>
<accession>A0A8X7XLW3</accession>
<comment type="subcellular location">
    <subcellularLocation>
        <location evidence="1">Membrane</location>
        <topology evidence="1">Single-pass type I membrane protein</topology>
    </subcellularLocation>
</comment>
<dbReference type="GO" id="GO:0016020">
    <property type="term" value="C:membrane"/>
    <property type="evidence" value="ECO:0007669"/>
    <property type="project" value="UniProtKB-SubCell"/>
</dbReference>
<sequence length="313" mass="34764">MSAFVLLGAWLATGELGLDTSTVTSNSSESQPPDPGVLSGDSNSTTPYNVGLKISSIIKDLPTLKNIVIFVCGFTAFLITCLVVKVFRSGKKRRKTRKYDLITTPAERVEMAPLNEDNEDDEDSTLFDVKYSMLPAVSAHRERTRCSQRQVVNRPHSRGSHPMHTTMLHPAAPFTLNGLHSATTGSPLAALPASHWERMGQLCVLGSENACRQEPPEGHYTTLRKQRNRPPSSHRLQHYQLHTQNERGSCVWWPCSETACHRELPKGHCITRTAKSPPSSLHPANACSIPRLKITERQLLRCMRRSCGPVHKS</sequence>
<keyword evidence="5 9" id="KW-1133">Transmembrane helix</keyword>
<evidence type="ECO:0000256" key="2">
    <source>
        <dbReference type="ARBA" id="ARBA00006986"/>
    </source>
</evidence>
<evidence type="ECO:0000256" key="7">
    <source>
        <dbReference type="ARBA" id="ARBA00023180"/>
    </source>
</evidence>
<evidence type="ECO:0000256" key="10">
    <source>
        <dbReference type="SAM" id="SignalP"/>
    </source>
</evidence>
<feature type="compositionally biased region" description="Polar residues" evidence="8">
    <location>
        <begin position="21"/>
        <end position="31"/>
    </location>
</feature>
<gene>
    <name evidence="11" type="primary">Fam174b</name>
    <name evidence="11" type="ORF">GTO96_0006175</name>
</gene>
<dbReference type="Proteomes" id="UP000886611">
    <property type="component" value="Unassembled WGS sequence"/>
</dbReference>
<feature type="non-terminal residue" evidence="11">
    <location>
        <position position="1"/>
    </location>
</feature>
<dbReference type="EMBL" id="JAATIS010000094">
    <property type="protein sequence ID" value="KAG2470973.1"/>
    <property type="molecule type" value="Genomic_DNA"/>
</dbReference>
<dbReference type="InterPro" id="IPR009565">
    <property type="entry name" value="FAM174-like"/>
</dbReference>
<feature type="region of interest" description="Disordered" evidence="8">
    <location>
        <begin position="142"/>
        <end position="164"/>
    </location>
</feature>
<feature type="signal peptide" evidence="10">
    <location>
        <begin position="1"/>
        <end position="17"/>
    </location>
</feature>
<feature type="chain" id="PRO_5036493526" evidence="10">
    <location>
        <begin position="18"/>
        <end position="313"/>
    </location>
</feature>
<evidence type="ECO:0000313" key="11">
    <source>
        <dbReference type="EMBL" id="KAG2470973.1"/>
    </source>
</evidence>
<evidence type="ECO:0000256" key="6">
    <source>
        <dbReference type="ARBA" id="ARBA00023136"/>
    </source>
</evidence>
<keyword evidence="3 9" id="KW-0812">Transmembrane</keyword>
<dbReference type="Pfam" id="PF06679">
    <property type="entry name" value="DUF1180"/>
    <property type="match status" value="1"/>
</dbReference>
<keyword evidence="7" id="KW-0325">Glycoprotein</keyword>
<proteinExistence type="inferred from homology"/>
<feature type="non-terminal residue" evidence="11">
    <location>
        <position position="313"/>
    </location>
</feature>
<comment type="caution">
    <text evidence="11">The sequence shown here is derived from an EMBL/GenBank/DDBJ whole genome shotgun (WGS) entry which is preliminary data.</text>
</comment>
<comment type="similarity">
    <text evidence="2">Belongs to the FAM174 family.</text>
</comment>
<protein>
    <submittedName>
        <fullName evidence="11">F174B protein</fullName>
    </submittedName>
</protein>
<feature type="transmembrane region" description="Helical" evidence="9">
    <location>
        <begin position="67"/>
        <end position="87"/>
    </location>
</feature>
<organism evidence="11 12">
    <name type="scientific">Polypterus senegalus</name>
    <name type="common">Senegal bichir</name>
    <dbReference type="NCBI Taxonomy" id="55291"/>
    <lineage>
        <taxon>Eukaryota</taxon>
        <taxon>Metazoa</taxon>
        <taxon>Chordata</taxon>
        <taxon>Craniata</taxon>
        <taxon>Vertebrata</taxon>
        <taxon>Euteleostomi</taxon>
        <taxon>Actinopterygii</taxon>
        <taxon>Polypteriformes</taxon>
        <taxon>Polypteridae</taxon>
        <taxon>Polypterus</taxon>
    </lineage>
</organism>
<keyword evidence="12" id="KW-1185">Reference proteome</keyword>
<feature type="region of interest" description="Disordered" evidence="8">
    <location>
        <begin position="21"/>
        <end position="43"/>
    </location>
</feature>
<dbReference type="AlphaFoldDB" id="A0A8X7XLW3"/>
<evidence type="ECO:0000256" key="8">
    <source>
        <dbReference type="SAM" id="MobiDB-lite"/>
    </source>
</evidence>
<reference evidence="11 12" key="1">
    <citation type="journal article" date="2021" name="Cell">
        <title>Tracing the genetic footprints of vertebrate landing in non-teleost ray-finned fishes.</title>
        <authorList>
            <person name="Bi X."/>
            <person name="Wang K."/>
            <person name="Yang L."/>
            <person name="Pan H."/>
            <person name="Jiang H."/>
            <person name="Wei Q."/>
            <person name="Fang M."/>
            <person name="Yu H."/>
            <person name="Zhu C."/>
            <person name="Cai Y."/>
            <person name="He Y."/>
            <person name="Gan X."/>
            <person name="Zeng H."/>
            <person name="Yu D."/>
            <person name="Zhu Y."/>
            <person name="Jiang H."/>
            <person name="Qiu Q."/>
            <person name="Yang H."/>
            <person name="Zhang Y.E."/>
            <person name="Wang W."/>
            <person name="Zhu M."/>
            <person name="He S."/>
            <person name="Zhang G."/>
        </authorList>
    </citation>
    <scope>NUCLEOTIDE SEQUENCE [LARGE SCALE GENOMIC DNA]</scope>
    <source>
        <strain evidence="11">Bchr_013</strain>
    </source>
</reference>
<evidence type="ECO:0000256" key="3">
    <source>
        <dbReference type="ARBA" id="ARBA00022692"/>
    </source>
</evidence>
<keyword evidence="4 10" id="KW-0732">Signal</keyword>
<evidence type="ECO:0000313" key="12">
    <source>
        <dbReference type="Proteomes" id="UP000886611"/>
    </source>
</evidence>
<name>A0A8X7XLW3_POLSE</name>
<dbReference type="PANTHER" id="PTHR28607">
    <property type="entry name" value="EXPRESSED PROTEIN"/>
    <property type="match status" value="1"/>
</dbReference>
<evidence type="ECO:0000256" key="4">
    <source>
        <dbReference type="ARBA" id="ARBA00022729"/>
    </source>
</evidence>
<keyword evidence="6 9" id="KW-0472">Membrane</keyword>
<dbReference type="PANTHER" id="PTHR28607:SF3">
    <property type="entry name" value="MEMBRANE PROTEIN FAM174B"/>
    <property type="match status" value="1"/>
</dbReference>
<evidence type="ECO:0000256" key="9">
    <source>
        <dbReference type="SAM" id="Phobius"/>
    </source>
</evidence>